<name>A0A0B4XCF3_9HYPH</name>
<evidence type="ECO:0000313" key="2">
    <source>
        <dbReference type="EMBL" id="AJD44268.1"/>
    </source>
</evidence>
<dbReference type="Proteomes" id="UP000031368">
    <property type="component" value="Plasmid pRgalR602c"/>
</dbReference>
<keyword evidence="2" id="KW-0614">Plasmid</keyword>
<feature type="transmembrane region" description="Helical" evidence="1">
    <location>
        <begin position="31"/>
        <end position="49"/>
    </location>
</feature>
<feature type="transmembrane region" description="Helical" evidence="1">
    <location>
        <begin position="81"/>
        <end position="104"/>
    </location>
</feature>
<reference evidence="2 3" key="1">
    <citation type="submission" date="2013-11" db="EMBL/GenBank/DDBJ databases">
        <title>Complete genome sequence of Rhizobium gallicum bv. gallicum R602.</title>
        <authorList>
            <person name="Bustos P."/>
            <person name="Santamaria R.I."/>
            <person name="Lozano L."/>
            <person name="Acosta J.L."/>
            <person name="Ormeno-Orrillo E."/>
            <person name="Rogel M.A."/>
            <person name="Romero D."/>
            <person name="Cevallos M.A."/>
            <person name="Martinez-Romero E."/>
            <person name="Gonzalez V."/>
        </authorList>
    </citation>
    <scope>NUCLEOTIDE SEQUENCE [LARGE SCALE GENOMIC DNA]</scope>
    <source>
        <strain evidence="2 3">R602</strain>
        <plasmid evidence="2 3">pRgalR602c</plasmid>
    </source>
</reference>
<accession>A0A0B4XCF3</accession>
<dbReference type="Pfam" id="PF03988">
    <property type="entry name" value="DUF347"/>
    <property type="match status" value="1"/>
</dbReference>
<keyword evidence="1" id="KW-1133">Transmembrane helix</keyword>
<dbReference type="KEGG" id="rga:RGR602_PC00223"/>
<evidence type="ECO:0000256" key="1">
    <source>
        <dbReference type="SAM" id="Phobius"/>
    </source>
</evidence>
<sequence>MTARFPPFTFALGMAAGDLIAETVSFDYLTTAILSLGGIALIAAAYYFLRIGPILAFWLAYIFTRPLGASFGDLISQPSEYGSLSFGTIYTSVIVLAAIILIVIY</sequence>
<dbReference type="InterPro" id="IPR007136">
    <property type="entry name" value="DUF347"/>
</dbReference>
<dbReference type="AlphaFoldDB" id="A0A0B4XCF3"/>
<proteinExistence type="predicted"/>
<dbReference type="RefSeq" id="WP_323808294.1">
    <property type="nucleotide sequence ID" value="NZ_CP006880.1"/>
</dbReference>
<feature type="transmembrane region" description="Helical" evidence="1">
    <location>
        <begin position="56"/>
        <end position="75"/>
    </location>
</feature>
<organism evidence="2 3">
    <name type="scientific">Rhizobium gallicum bv. gallicum R602sp</name>
    <dbReference type="NCBI Taxonomy" id="1041138"/>
    <lineage>
        <taxon>Bacteria</taxon>
        <taxon>Pseudomonadati</taxon>
        <taxon>Pseudomonadota</taxon>
        <taxon>Alphaproteobacteria</taxon>
        <taxon>Hyphomicrobiales</taxon>
        <taxon>Rhizobiaceae</taxon>
        <taxon>Rhizobium/Agrobacterium group</taxon>
        <taxon>Rhizobium</taxon>
    </lineage>
</organism>
<keyword evidence="1" id="KW-0812">Transmembrane</keyword>
<geneLocation type="plasmid" evidence="2 3">
    <name>pRgalR602c</name>
</geneLocation>
<keyword evidence="1" id="KW-0472">Membrane</keyword>
<dbReference type="HOGENOM" id="CLU_2234366_0_0_5"/>
<protein>
    <submittedName>
        <fullName evidence="2">Uncharacterized protein</fullName>
    </submittedName>
</protein>
<gene>
    <name evidence="2" type="ORF">RGR602_PC00223</name>
</gene>
<dbReference type="EMBL" id="CP006880">
    <property type="protein sequence ID" value="AJD44268.1"/>
    <property type="molecule type" value="Genomic_DNA"/>
</dbReference>
<evidence type="ECO:0000313" key="3">
    <source>
        <dbReference type="Proteomes" id="UP000031368"/>
    </source>
</evidence>
<keyword evidence="3" id="KW-1185">Reference proteome</keyword>